<reference evidence="2" key="1">
    <citation type="submission" date="2014-12" db="EMBL/GenBank/DDBJ databases">
        <title>Insight into the proteome of Arion vulgaris.</title>
        <authorList>
            <person name="Aradska J."/>
            <person name="Bulat T."/>
            <person name="Smidak R."/>
            <person name="Sarate P."/>
            <person name="Gangsoo J."/>
            <person name="Sialana F."/>
            <person name="Bilban M."/>
            <person name="Lubec G."/>
        </authorList>
    </citation>
    <scope>NUCLEOTIDE SEQUENCE</scope>
    <source>
        <tissue evidence="2">Skin</tissue>
    </source>
</reference>
<dbReference type="EMBL" id="HACG01009533">
    <property type="protein sequence ID" value="CEK56398.1"/>
    <property type="molecule type" value="Transcribed_RNA"/>
</dbReference>
<dbReference type="AlphaFoldDB" id="A0A0B6YJL2"/>
<proteinExistence type="predicted"/>
<gene>
    <name evidence="2" type="primary">ORF27546</name>
</gene>
<name>A0A0B6YJL2_9EUPU</name>
<accession>A0A0B6YJL2</accession>
<evidence type="ECO:0000256" key="1">
    <source>
        <dbReference type="SAM" id="MobiDB-lite"/>
    </source>
</evidence>
<feature type="compositionally biased region" description="Polar residues" evidence="1">
    <location>
        <begin position="33"/>
        <end position="58"/>
    </location>
</feature>
<feature type="non-terminal residue" evidence="2">
    <location>
        <position position="92"/>
    </location>
</feature>
<evidence type="ECO:0000313" key="2">
    <source>
        <dbReference type="EMBL" id="CEK56398.1"/>
    </source>
</evidence>
<sequence>SLLSGKSEETQNDMKRRELNESNSCDLVESDDQQTLLQKTSASSSLIQKNTSEQLTFSEQKEGHSSCESGNNSFNEKAAHLLSSLVPGVISV</sequence>
<feature type="region of interest" description="Disordered" evidence="1">
    <location>
        <begin position="1"/>
        <end position="72"/>
    </location>
</feature>
<organism evidence="2">
    <name type="scientific">Arion vulgaris</name>
    <dbReference type="NCBI Taxonomy" id="1028688"/>
    <lineage>
        <taxon>Eukaryota</taxon>
        <taxon>Metazoa</taxon>
        <taxon>Spiralia</taxon>
        <taxon>Lophotrochozoa</taxon>
        <taxon>Mollusca</taxon>
        <taxon>Gastropoda</taxon>
        <taxon>Heterobranchia</taxon>
        <taxon>Euthyneura</taxon>
        <taxon>Panpulmonata</taxon>
        <taxon>Eupulmonata</taxon>
        <taxon>Stylommatophora</taxon>
        <taxon>Helicina</taxon>
        <taxon>Arionoidea</taxon>
        <taxon>Arionidae</taxon>
        <taxon>Arion</taxon>
    </lineage>
</organism>
<protein>
    <submittedName>
        <fullName evidence="2">Uncharacterized protein</fullName>
    </submittedName>
</protein>
<feature type="compositionally biased region" description="Basic and acidic residues" evidence="1">
    <location>
        <begin position="1"/>
        <end position="20"/>
    </location>
</feature>
<feature type="non-terminal residue" evidence="2">
    <location>
        <position position="1"/>
    </location>
</feature>